<name>A0A8X6T1T5_NEPPI</name>
<dbReference type="OrthoDB" id="775972at2759"/>
<dbReference type="GO" id="GO:0003676">
    <property type="term" value="F:nucleic acid binding"/>
    <property type="evidence" value="ECO:0007669"/>
    <property type="project" value="InterPro"/>
</dbReference>
<dbReference type="AlphaFoldDB" id="A0A8X6T1T5"/>
<keyword evidence="2" id="KW-1185">Reference proteome</keyword>
<dbReference type="Proteomes" id="UP000887013">
    <property type="component" value="Unassembled WGS sequence"/>
</dbReference>
<evidence type="ECO:0000313" key="2">
    <source>
        <dbReference type="Proteomes" id="UP000887013"/>
    </source>
</evidence>
<sequence>MWYRWAGYQSCLVNRRKAATASCLGIQYCPIIFDGFSRWPDVIPTPDMTDETTPRTLMHAWISRFGYPVTTTTSQGTNFQ</sequence>
<dbReference type="EMBL" id="BMAW01096280">
    <property type="protein sequence ID" value="GFS74059.1"/>
    <property type="molecule type" value="Genomic_DNA"/>
</dbReference>
<comment type="caution">
    <text evidence="1">The sequence shown here is derived from an EMBL/GenBank/DDBJ whole genome shotgun (WGS) entry which is preliminary data.</text>
</comment>
<evidence type="ECO:0008006" key="3">
    <source>
        <dbReference type="Google" id="ProtNLM"/>
    </source>
</evidence>
<evidence type="ECO:0000313" key="1">
    <source>
        <dbReference type="EMBL" id="GFS74059.1"/>
    </source>
</evidence>
<dbReference type="InterPro" id="IPR036397">
    <property type="entry name" value="RNaseH_sf"/>
</dbReference>
<reference evidence="1" key="1">
    <citation type="submission" date="2020-08" db="EMBL/GenBank/DDBJ databases">
        <title>Multicomponent nature underlies the extraordinary mechanical properties of spider dragline silk.</title>
        <authorList>
            <person name="Kono N."/>
            <person name="Nakamura H."/>
            <person name="Mori M."/>
            <person name="Yoshida Y."/>
            <person name="Ohtoshi R."/>
            <person name="Malay A.D."/>
            <person name="Moran D.A.P."/>
            <person name="Tomita M."/>
            <person name="Numata K."/>
            <person name="Arakawa K."/>
        </authorList>
    </citation>
    <scope>NUCLEOTIDE SEQUENCE</scope>
</reference>
<accession>A0A8X6T1T5</accession>
<organism evidence="1 2">
    <name type="scientific">Nephila pilipes</name>
    <name type="common">Giant wood spider</name>
    <name type="synonym">Nephila maculata</name>
    <dbReference type="NCBI Taxonomy" id="299642"/>
    <lineage>
        <taxon>Eukaryota</taxon>
        <taxon>Metazoa</taxon>
        <taxon>Ecdysozoa</taxon>
        <taxon>Arthropoda</taxon>
        <taxon>Chelicerata</taxon>
        <taxon>Arachnida</taxon>
        <taxon>Araneae</taxon>
        <taxon>Araneomorphae</taxon>
        <taxon>Entelegynae</taxon>
        <taxon>Araneoidea</taxon>
        <taxon>Nephilidae</taxon>
        <taxon>Nephila</taxon>
    </lineage>
</organism>
<dbReference type="InterPro" id="IPR012337">
    <property type="entry name" value="RNaseH-like_sf"/>
</dbReference>
<protein>
    <recommendedName>
        <fullName evidence="3">Integrase catalytic domain-containing protein</fullName>
    </recommendedName>
</protein>
<dbReference type="SUPFAM" id="SSF53098">
    <property type="entry name" value="Ribonuclease H-like"/>
    <property type="match status" value="1"/>
</dbReference>
<dbReference type="Gene3D" id="3.30.420.10">
    <property type="entry name" value="Ribonuclease H-like superfamily/Ribonuclease H"/>
    <property type="match status" value="1"/>
</dbReference>
<gene>
    <name evidence="1" type="ORF">NPIL_505191</name>
</gene>
<proteinExistence type="predicted"/>